<keyword evidence="10" id="KW-1185">Reference proteome</keyword>
<feature type="transmembrane region" description="Helical" evidence="7">
    <location>
        <begin position="177"/>
        <end position="196"/>
    </location>
</feature>
<dbReference type="CDD" id="cd06261">
    <property type="entry name" value="TM_PBP2"/>
    <property type="match status" value="1"/>
</dbReference>
<evidence type="ECO:0000259" key="8">
    <source>
        <dbReference type="PROSITE" id="PS50928"/>
    </source>
</evidence>
<dbReference type="OrthoDB" id="9807402at2"/>
<dbReference type="InterPro" id="IPR035906">
    <property type="entry name" value="MetI-like_sf"/>
</dbReference>
<evidence type="ECO:0000256" key="1">
    <source>
        <dbReference type="ARBA" id="ARBA00004651"/>
    </source>
</evidence>
<evidence type="ECO:0000256" key="6">
    <source>
        <dbReference type="ARBA" id="ARBA00023136"/>
    </source>
</evidence>
<feature type="transmembrane region" description="Helical" evidence="7">
    <location>
        <begin position="101"/>
        <end position="123"/>
    </location>
</feature>
<dbReference type="RefSeq" id="WP_090221308.1">
    <property type="nucleotide sequence ID" value="NZ_FMWG01000023.1"/>
</dbReference>
<name>A0A1G5RJA4_9RHOB</name>
<comment type="similarity">
    <text evidence="7">Belongs to the binding-protein-dependent transport system permease family.</text>
</comment>
<proteinExistence type="inferred from homology"/>
<dbReference type="Pfam" id="PF00528">
    <property type="entry name" value="BPD_transp_1"/>
    <property type="match status" value="1"/>
</dbReference>
<dbReference type="AlphaFoldDB" id="A0A1G5RJA4"/>
<evidence type="ECO:0000256" key="2">
    <source>
        <dbReference type="ARBA" id="ARBA00022448"/>
    </source>
</evidence>
<dbReference type="SUPFAM" id="SSF161098">
    <property type="entry name" value="MetI-like"/>
    <property type="match status" value="1"/>
</dbReference>
<feature type="transmembrane region" description="Helical" evidence="7">
    <location>
        <begin position="130"/>
        <end position="157"/>
    </location>
</feature>
<keyword evidence="2 7" id="KW-0813">Transport</keyword>
<evidence type="ECO:0000256" key="4">
    <source>
        <dbReference type="ARBA" id="ARBA00022692"/>
    </source>
</evidence>
<evidence type="ECO:0000256" key="5">
    <source>
        <dbReference type="ARBA" id="ARBA00022989"/>
    </source>
</evidence>
<evidence type="ECO:0000313" key="10">
    <source>
        <dbReference type="Proteomes" id="UP000198767"/>
    </source>
</evidence>
<dbReference type="GO" id="GO:0005886">
    <property type="term" value="C:plasma membrane"/>
    <property type="evidence" value="ECO:0007669"/>
    <property type="project" value="UniProtKB-SubCell"/>
</dbReference>
<evidence type="ECO:0000313" key="9">
    <source>
        <dbReference type="EMBL" id="SCZ74212.1"/>
    </source>
</evidence>
<keyword evidence="5 7" id="KW-1133">Transmembrane helix</keyword>
<keyword evidence="4 7" id="KW-0812">Transmembrane</keyword>
<feature type="transmembrane region" description="Helical" evidence="7">
    <location>
        <begin position="12"/>
        <end position="30"/>
    </location>
</feature>
<dbReference type="Proteomes" id="UP000198767">
    <property type="component" value="Unassembled WGS sequence"/>
</dbReference>
<dbReference type="PROSITE" id="PS50928">
    <property type="entry name" value="ABC_TM1"/>
    <property type="match status" value="1"/>
</dbReference>
<accession>A0A1G5RJA4</accession>
<dbReference type="STRING" id="1156985.SAMN04488118_12310"/>
<dbReference type="EMBL" id="FMWG01000023">
    <property type="protein sequence ID" value="SCZ74212.1"/>
    <property type="molecule type" value="Genomic_DNA"/>
</dbReference>
<dbReference type="PANTHER" id="PTHR43163">
    <property type="entry name" value="DIPEPTIDE TRANSPORT SYSTEM PERMEASE PROTEIN DPPB-RELATED"/>
    <property type="match status" value="1"/>
</dbReference>
<feature type="domain" description="ABC transmembrane type-1" evidence="8">
    <location>
        <begin position="95"/>
        <end position="303"/>
    </location>
</feature>
<organism evidence="9 10">
    <name type="scientific">Epibacterium ulvae</name>
    <dbReference type="NCBI Taxonomy" id="1156985"/>
    <lineage>
        <taxon>Bacteria</taxon>
        <taxon>Pseudomonadati</taxon>
        <taxon>Pseudomonadota</taxon>
        <taxon>Alphaproteobacteria</taxon>
        <taxon>Rhodobacterales</taxon>
        <taxon>Roseobacteraceae</taxon>
        <taxon>Epibacterium</taxon>
    </lineage>
</organism>
<evidence type="ECO:0000256" key="7">
    <source>
        <dbReference type="RuleBase" id="RU363032"/>
    </source>
</evidence>
<evidence type="ECO:0000256" key="3">
    <source>
        <dbReference type="ARBA" id="ARBA00022475"/>
    </source>
</evidence>
<dbReference type="InterPro" id="IPR000515">
    <property type="entry name" value="MetI-like"/>
</dbReference>
<dbReference type="Gene3D" id="1.10.3720.10">
    <property type="entry name" value="MetI-like"/>
    <property type="match status" value="1"/>
</dbReference>
<keyword evidence="6 7" id="KW-0472">Membrane</keyword>
<gene>
    <name evidence="9" type="ORF">SAMN04488118_12310</name>
</gene>
<protein>
    <submittedName>
        <fullName evidence="9">Peptide/nickel transport system permease protein</fullName>
    </submittedName>
</protein>
<dbReference type="Pfam" id="PF19300">
    <property type="entry name" value="BPD_transp_1_N"/>
    <property type="match status" value="1"/>
</dbReference>
<feature type="transmembrane region" description="Helical" evidence="7">
    <location>
        <begin position="234"/>
        <end position="260"/>
    </location>
</feature>
<dbReference type="GO" id="GO:0055085">
    <property type="term" value="P:transmembrane transport"/>
    <property type="evidence" value="ECO:0007669"/>
    <property type="project" value="InterPro"/>
</dbReference>
<comment type="subcellular location">
    <subcellularLocation>
        <location evidence="1 7">Cell membrane</location>
        <topology evidence="1 7">Multi-pass membrane protein</topology>
    </subcellularLocation>
</comment>
<dbReference type="InterPro" id="IPR045621">
    <property type="entry name" value="BPD_transp_1_N"/>
</dbReference>
<keyword evidence="3" id="KW-1003">Cell membrane</keyword>
<feature type="transmembrane region" description="Helical" evidence="7">
    <location>
        <begin position="280"/>
        <end position="306"/>
    </location>
</feature>
<dbReference type="PANTHER" id="PTHR43163:SF6">
    <property type="entry name" value="DIPEPTIDE TRANSPORT SYSTEM PERMEASE PROTEIN DPPB-RELATED"/>
    <property type="match status" value="1"/>
</dbReference>
<reference evidence="9 10" key="1">
    <citation type="submission" date="2016-10" db="EMBL/GenBank/DDBJ databases">
        <authorList>
            <person name="de Groot N.N."/>
        </authorList>
    </citation>
    <scope>NUCLEOTIDE SEQUENCE [LARGE SCALE GENOMIC DNA]</scope>
    <source>
        <strain evidence="9 10">U95</strain>
    </source>
</reference>
<sequence length="313" mass="34423">MASYILKRLMSTIPTLFGILTIVFVMIRIAPGDPALAILGDNASQEALDAFRERMGLNDPMIVQYWDFLKDLASGSLGVSMVTGKPVADSVASVLPFTLELAFGAIFFGIIIGVPIGIISAIWRNGWLDYFFRVVSLLGLSFPAFLTAILLILWLSIEWRIFPVISTPTGGGLWDRIYNLILPALSLGIIMVAYIMRSARSAMLDVMGEDYIRTARAKGAPGRRLIWHHALRNALIPIVTVVGLYFGLLIGNAVLTEIIFNRPGLGKLIVLSLNQRDYTTLQGLMIVSALMIVIVNLLTDLCYALVDPRVKLK</sequence>